<dbReference type="Pfam" id="PF00106">
    <property type="entry name" value="adh_short"/>
    <property type="match status" value="1"/>
</dbReference>
<dbReference type="GO" id="GO:0016491">
    <property type="term" value="F:oxidoreductase activity"/>
    <property type="evidence" value="ECO:0007669"/>
    <property type="project" value="UniProtKB-KW"/>
</dbReference>
<proteinExistence type="inferred from homology"/>
<evidence type="ECO:0000313" key="4">
    <source>
        <dbReference type="Proteomes" id="UP000026249"/>
    </source>
</evidence>
<keyword evidence="2" id="KW-0560">Oxidoreductase</keyword>
<name>A0A037ZP05_9RHOB</name>
<reference evidence="3 4" key="1">
    <citation type="submission" date="2014-03" db="EMBL/GenBank/DDBJ databases">
        <title>Draft Genome Sequence of Actibacterium mucosum KCTC 23349, a Marine Alphaproteobacterium with Complex Ionic Requirements Isolated from Mediterranean Seawater at Malvarrosa Beach, Valencia, Spain.</title>
        <authorList>
            <person name="Arahal D.R."/>
            <person name="Shao Z."/>
            <person name="Lai Q."/>
            <person name="Pujalte M.J."/>
        </authorList>
    </citation>
    <scope>NUCLEOTIDE SEQUENCE [LARGE SCALE GENOMIC DNA]</scope>
    <source>
        <strain evidence="3 4">KCTC 23349</strain>
    </source>
</reference>
<evidence type="ECO:0008006" key="5">
    <source>
        <dbReference type="Google" id="ProtNLM"/>
    </source>
</evidence>
<comment type="similarity">
    <text evidence="1">Belongs to the short-chain dehydrogenases/reductases (SDR) family.</text>
</comment>
<accession>A0A037ZP05</accession>
<dbReference type="PANTHER" id="PTHR43669">
    <property type="entry name" value="5-KETO-D-GLUCONATE 5-REDUCTASE"/>
    <property type="match status" value="1"/>
</dbReference>
<dbReference type="SUPFAM" id="SSF51735">
    <property type="entry name" value="NAD(P)-binding Rossmann-fold domains"/>
    <property type="match status" value="1"/>
</dbReference>
<protein>
    <recommendedName>
        <fullName evidence="5">Short-chain dehydrogenase</fullName>
    </recommendedName>
</protein>
<dbReference type="InterPro" id="IPR036291">
    <property type="entry name" value="NAD(P)-bd_dom_sf"/>
</dbReference>
<organism evidence="3 4">
    <name type="scientific">Actibacterium mucosum KCTC 23349</name>
    <dbReference type="NCBI Taxonomy" id="1454373"/>
    <lineage>
        <taxon>Bacteria</taxon>
        <taxon>Pseudomonadati</taxon>
        <taxon>Pseudomonadota</taxon>
        <taxon>Alphaproteobacteria</taxon>
        <taxon>Rhodobacterales</taxon>
        <taxon>Roseobacteraceae</taxon>
        <taxon>Actibacterium</taxon>
    </lineage>
</organism>
<dbReference type="AlphaFoldDB" id="A0A037ZP05"/>
<dbReference type="InterPro" id="IPR002347">
    <property type="entry name" value="SDR_fam"/>
</dbReference>
<dbReference type="STRING" id="1454373.ACMU_06285"/>
<comment type="caution">
    <text evidence="3">The sequence shown here is derived from an EMBL/GenBank/DDBJ whole genome shotgun (WGS) entry which is preliminary data.</text>
</comment>
<gene>
    <name evidence="3" type="ORF">ACMU_06285</name>
</gene>
<dbReference type="CDD" id="cd05233">
    <property type="entry name" value="SDR_c"/>
    <property type="match status" value="1"/>
</dbReference>
<evidence type="ECO:0000313" key="3">
    <source>
        <dbReference type="EMBL" id="KAJ56546.1"/>
    </source>
</evidence>
<evidence type="ECO:0000256" key="2">
    <source>
        <dbReference type="ARBA" id="ARBA00023002"/>
    </source>
</evidence>
<dbReference type="Gene3D" id="3.40.50.720">
    <property type="entry name" value="NAD(P)-binding Rossmann-like Domain"/>
    <property type="match status" value="1"/>
</dbReference>
<dbReference type="EMBL" id="JFKE01000002">
    <property type="protein sequence ID" value="KAJ56546.1"/>
    <property type="molecule type" value="Genomic_DNA"/>
</dbReference>
<evidence type="ECO:0000256" key="1">
    <source>
        <dbReference type="ARBA" id="ARBA00006484"/>
    </source>
</evidence>
<dbReference type="Proteomes" id="UP000026249">
    <property type="component" value="Unassembled WGS sequence"/>
</dbReference>
<dbReference type="OrthoDB" id="9803333at2"/>
<keyword evidence="4" id="KW-1185">Reference proteome</keyword>
<dbReference type="PRINTS" id="PR00081">
    <property type="entry name" value="GDHRDH"/>
</dbReference>
<dbReference type="RefSeq" id="WP_051587980.1">
    <property type="nucleotide sequence ID" value="NZ_JFKE01000002.1"/>
</dbReference>
<sequence>MKRFLEGQVAVVTGASNGLGVATARFLAQAGAAVVVSARRADPLRALAAELNEWQLPAVPCTADLRSDQDIARLSQTALQAFGRIDIVMNIGGTADGIGRNLWDVSAREWDEIRAVNIDGPMSLVRHFLPVMLRQGGGRMLFLSSSATQRPVPRSGAYAASKMAVNGLVHSLPLEIGEVPIAFNAFNPGPVDTETHRDVMRGLQQTGPTVVRSAEMAAAMPLWLCAPHTYGMTGQFLHWRDEDIYAAVQGFAADVNLPNRR</sequence>
<dbReference type="PANTHER" id="PTHR43669:SF3">
    <property type="entry name" value="ALCOHOL DEHYDROGENASE, PUTATIVE (AFU_ORTHOLOGUE AFUA_3G03445)-RELATED"/>
    <property type="match status" value="1"/>
</dbReference>